<protein>
    <submittedName>
        <fullName evidence="1">Uncharacterized protein</fullName>
    </submittedName>
</protein>
<evidence type="ECO:0000313" key="1">
    <source>
        <dbReference type="EMBL" id="QZE56290.1"/>
    </source>
</evidence>
<proteinExistence type="predicted"/>
<reference evidence="1 2" key="1">
    <citation type="submission" date="2021-06" db="EMBL/GenBank/DDBJ databases">
        <title>Complete genome sequence of Erwinia phage pEa_SNUABM_03.</title>
        <authorList>
            <person name="Kim S.G."/>
            <person name="Park S.C."/>
        </authorList>
    </citation>
    <scope>NUCLEOTIDE SEQUENCE [LARGE SCALE GENOMIC DNA]</scope>
</reference>
<dbReference type="EMBL" id="MZ443770">
    <property type="protein sequence ID" value="QZE56290.1"/>
    <property type="molecule type" value="Genomic_DNA"/>
</dbReference>
<keyword evidence="2" id="KW-1185">Reference proteome</keyword>
<dbReference type="Proteomes" id="UP000827787">
    <property type="component" value="Segment"/>
</dbReference>
<accession>A0AAE8BYQ9</accession>
<gene>
    <name evidence="1" type="ORF">pEaSNUABM3_00093</name>
</gene>
<evidence type="ECO:0000313" key="2">
    <source>
        <dbReference type="Proteomes" id="UP000827787"/>
    </source>
</evidence>
<organism evidence="1 2">
    <name type="scientific">Erwinia phage pEa_SNUABM_3</name>
    <dbReference type="NCBI Taxonomy" id="2869552"/>
    <lineage>
        <taxon>Viruses</taxon>
        <taxon>Duplodnaviria</taxon>
        <taxon>Heunggongvirae</taxon>
        <taxon>Uroviricota</taxon>
        <taxon>Caudoviricetes</taxon>
        <taxon>Alexandravirus</taxon>
        <taxon>Alexandravirus SNUABM3</taxon>
    </lineage>
</organism>
<sequence length="309" mass="33652">MQYIFPAQQDLRKLLYFYDDATPLNFASMAALKNTIRSTRATVKSQSGSTLVTHRMMGAVAGVAGGTQRVHFARISFLSEDPDFTTDKRFIQTMLHPGRGLNPRTEIDFLENSIPFPQGAAGEREGPIWVRPAYVGAYAFTNTTMTFPKLTSQASKQSLQYAAAWTHWHREFTPSGSTEATSTIASWAYNDDNSTNIFAPTYTNGTAVAFKWSPSFLISGQNRITTPTRSDTSTYANAVSSDFAFSGGVESAIKLTKGLLVVDEGPTLRAVVLSSADGDFAHGNTLAGTNATVTSVKEFSLYARNQFAL</sequence>
<name>A0AAE8BYQ9_9CAUD</name>